<keyword evidence="6" id="KW-1185">Reference proteome</keyword>
<dbReference type="InterPro" id="IPR030678">
    <property type="entry name" value="Peptide/Ni-bd"/>
</dbReference>
<dbReference type="PANTHER" id="PTHR30290:SF34">
    <property type="entry name" value="ABC TRANSPORTER, PERIPLASMIC OLIGO-PEPTIDE BINDING PROTEIN, PUTATIVE-RELATED"/>
    <property type="match status" value="1"/>
</dbReference>
<dbReference type="InterPro" id="IPR000914">
    <property type="entry name" value="SBP_5_dom"/>
</dbReference>
<proteinExistence type="inferred from homology"/>
<feature type="domain" description="Solute-binding protein family 5" evidence="4">
    <location>
        <begin position="78"/>
        <end position="442"/>
    </location>
</feature>
<dbReference type="SUPFAM" id="SSF53850">
    <property type="entry name" value="Periplasmic binding protein-like II"/>
    <property type="match status" value="1"/>
</dbReference>
<name>A0ABY7SRL3_9RHOB</name>
<gene>
    <name evidence="5" type="ORF">JHX87_07975</name>
</gene>
<dbReference type="Pfam" id="PF00496">
    <property type="entry name" value="SBP_bac_5"/>
    <property type="match status" value="1"/>
</dbReference>
<comment type="subcellular location">
    <subcellularLocation>
        <location evidence="1">Periplasm</location>
    </subcellularLocation>
</comment>
<feature type="chain" id="PRO_5046015734" evidence="3">
    <location>
        <begin position="27"/>
        <end position="534"/>
    </location>
</feature>
<protein>
    <submittedName>
        <fullName evidence="5">ABC transporter substrate-binding protein</fullName>
    </submittedName>
</protein>
<evidence type="ECO:0000259" key="4">
    <source>
        <dbReference type="Pfam" id="PF00496"/>
    </source>
</evidence>
<accession>A0ABY7SRL3</accession>
<dbReference type="PANTHER" id="PTHR30290">
    <property type="entry name" value="PERIPLASMIC BINDING COMPONENT OF ABC TRANSPORTER"/>
    <property type="match status" value="1"/>
</dbReference>
<evidence type="ECO:0000313" key="5">
    <source>
        <dbReference type="EMBL" id="WCR08721.1"/>
    </source>
</evidence>
<dbReference type="Gene3D" id="3.90.76.10">
    <property type="entry name" value="Dipeptide-binding Protein, Domain 1"/>
    <property type="match status" value="1"/>
</dbReference>
<sequence length="534" mass="58587">MRMRHLLTPRAILLASALAIAPAAYAETPADTLVVAHAIDDIISLDPAQTFEFAGNDVNNNTYSRLVEFDPMDLDAGFQPSLAESWEVSDDGMSITFRIRDGVTFHSGNPVRAEDAAWSLQRAVKLDQTPSFILTQFGFTPENVDEKITFDDSSLTLHLDQPYAPSFVLNCLTAKVASVVDKELVMANAEGDDYGHAWLNTNEAGSGPYTLAGWRPNEAVQLTAYEDYFGGAPEMKRVIVRNIPESSAQRLLLEQGDIDVARSLSPTDVEGVSGADGVKIQDEPRGRMMYMGLNQKNELLSNPAMIEAMKYLVNYEGIAGTLLKGTFVPHQSFLPKGYLGALDDMPYSYDPEKAKQILTDAGITSGEITTNVRDLREYVDVAQALQASMAEVGITLNIQQMTGAQVLDAYRAREVPIFIGEWGPDYADPNTNAATFAYNPDNSDEAKATGLLAWRNAYAVPEAMGQATVAATLEQDTAKRADMYVELQKQYQAEAPLIPMFQRIEATGLRDNVENWNSGRAVTSAMYWQVTKGE</sequence>
<reference evidence="5 6" key="1">
    <citation type="submission" date="2021-01" db="EMBL/GenBank/DDBJ databases">
        <title>Biogeographic distribution of Paracoccus.</title>
        <authorList>
            <person name="Hollensteiner J."/>
            <person name="Leineberger J."/>
            <person name="Brinkhoff T."/>
            <person name="Daniel R."/>
        </authorList>
    </citation>
    <scope>NUCLEOTIDE SEQUENCE [LARGE SCALE GENOMIC DNA]</scope>
    <source>
        <strain evidence="5 6">KCTC 22803</strain>
    </source>
</reference>
<evidence type="ECO:0000313" key="6">
    <source>
        <dbReference type="Proteomes" id="UP001219349"/>
    </source>
</evidence>
<dbReference type="CDD" id="cd08512">
    <property type="entry name" value="PBP2_NikA_DppA_OppA_like_7"/>
    <property type="match status" value="1"/>
</dbReference>
<dbReference type="Gene3D" id="3.40.190.10">
    <property type="entry name" value="Periplasmic binding protein-like II"/>
    <property type="match status" value="1"/>
</dbReference>
<dbReference type="PIRSF" id="PIRSF002741">
    <property type="entry name" value="MppA"/>
    <property type="match status" value="1"/>
</dbReference>
<evidence type="ECO:0000256" key="1">
    <source>
        <dbReference type="ARBA" id="ARBA00004418"/>
    </source>
</evidence>
<dbReference type="InterPro" id="IPR039424">
    <property type="entry name" value="SBP_5"/>
</dbReference>
<dbReference type="Gene3D" id="3.10.105.10">
    <property type="entry name" value="Dipeptide-binding Protein, Domain 3"/>
    <property type="match status" value="1"/>
</dbReference>
<keyword evidence="3" id="KW-0732">Signal</keyword>
<organism evidence="5 6">
    <name type="scientific">Paracoccus fistulariae</name>
    <dbReference type="NCBI Taxonomy" id="658446"/>
    <lineage>
        <taxon>Bacteria</taxon>
        <taxon>Pseudomonadati</taxon>
        <taxon>Pseudomonadota</taxon>
        <taxon>Alphaproteobacteria</taxon>
        <taxon>Rhodobacterales</taxon>
        <taxon>Paracoccaceae</taxon>
        <taxon>Paracoccus</taxon>
    </lineage>
</organism>
<dbReference type="Proteomes" id="UP001219349">
    <property type="component" value="Chromosome"/>
</dbReference>
<evidence type="ECO:0000256" key="3">
    <source>
        <dbReference type="SAM" id="SignalP"/>
    </source>
</evidence>
<dbReference type="EMBL" id="CP067136">
    <property type="protein sequence ID" value="WCR08721.1"/>
    <property type="molecule type" value="Genomic_DNA"/>
</dbReference>
<evidence type="ECO:0000256" key="2">
    <source>
        <dbReference type="ARBA" id="ARBA00005695"/>
    </source>
</evidence>
<feature type="signal peptide" evidence="3">
    <location>
        <begin position="1"/>
        <end position="26"/>
    </location>
</feature>
<comment type="similarity">
    <text evidence="2">Belongs to the bacterial solute-binding protein 5 family.</text>
</comment>